<comment type="caution">
    <text evidence="1">The sequence shown here is derived from an EMBL/GenBank/DDBJ whole genome shotgun (WGS) entry which is preliminary data.</text>
</comment>
<organism evidence="1 2">
    <name type="scientific">Mucilaginibacter gilvus</name>
    <dbReference type="NCBI Taxonomy" id="2305909"/>
    <lineage>
        <taxon>Bacteria</taxon>
        <taxon>Pseudomonadati</taxon>
        <taxon>Bacteroidota</taxon>
        <taxon>Sphingobacteriia</taxon>
        <taxon>Sphingobacteriales</taxon>
        <taxon>Sphingobacteriaceae</taxon>
        <taxon>Mucilaginibacter</taxon>
    </lineage>
</organism>
<evidence type="ECO:0000313" key="2">
    <source>
        <dbReference type="Proteomes" id="UP000286701"/>
    </source>
</evidence>
<accession>A0A444MJB3</accession>
<dbReference type="OrthoDB" id="6912309at2"/>
<dbReference type="AlphaFoldDB" id="A0A444MJB3"/>
<dbReference type="Pfam" id="PF14454">
    <property type="entry name" value="Prok_Ub"/>
    <property type="match status" value="1"/>
</dbReference>
<dbReference type="InterPro" id="IPR032866">
    <property type="entry name" value="Prok_Ub"/>
</dbReference>
<name>A0A444MJB3_9SPHI</name>
<dbReference type="InterPro" id="IPR022289">
    <property type="entry name" value="PRTRC_protein-C"/>
</dbReference>
<protein>
    <submittedName>
        <fullName evidence="1">PRTRC system protein C</fullName>
    </submittedName>
</protein>
<proteinExistence type="predicted"/>
<evidence type="ECO:0000313" key="1">
    <source>
        <dbReference type="EMBL" id="RWY48337.1"/>
    </source>
</evidence>
<dbReference type="RefSeq" id="WP_128535684.1">
    <property type="nucleotide sequence ID" value="NZ_SBIW01000011.1"/>
</dbReference>
<dbReference type="Proteomes" id="UP000286701">
    <property type="component" value="Unassembled WGS sequence"/>
</dbReference>
<reference evidence="1 2" key="1">
    <citation type="submission" date="2019-01" db="EMBL/GenBank/DDBJ databases">
        <title>Mucilaginibacter antarcticum sp. nov., isolated from antarctic soil.</title>
        <authorList>
            <person name="Yan Y.-Q."/>
            <person name="Du Z.-J."/>
        </authorList>
    </citation>
    <scope>NUCLEOTIDE SEQUENCE [LARGE SCALE GENOMIC DNA]</scope>
    <source>
        <strain evidence="1 2">F01003</strain>
    </source>
</reference>
<keyword evidence="2" id="KW-1185">Reference proteome</keyword>
<sequence>MLLTSILPRVFLHKENGQEVRLTDPNKKFSPEAVLNFYSGTYPILTTAKINGPEIKKDEIQYCFVSTIGTKG</sequence>
<dbReference type="EMBL" id="SBIW01000011">
    <property type="protein sequence ID" value="RWY48337.1"/>
    <property type="molecule type" value="Genomic_DNA"/>
</dbReference>
<gene>
    <name evidence="1" type="ORF">EPL05_19535</name>
</gene>
<dbReference type="NCBIfam" id="TIGR03738">
    <property type="entry name" value="PRTRC_C"/>
    <property type="match status" value="1"/>
</dbReference>